<dbReference type="OrthoDB" id="123207at2759"/>
<gene>
    <name evidence="2" type="primary">NCL1_38097</name>
    <name evidence="2" type="ORF">NPIL_449321</name>
</gene>
<name>A0A8X6TBQ2_NEPPI</name>
<evidence type="ECO:0000259" key="1">
    <source>
        <dbReference type="Pfam" id="PF13843"/>
    </source>
</evidence>
<comment type="caution">
    <text evidence="2">The sequence shown here is derived from an EMBL/GenBank/DDBJ whole genome shotgun (WGS) entry which is preliminary data.</text>
</comment>
<dbReference type="InterPro" id="IPR029526">
    <property type="entry name" value="PGBD"/>
</dbReference>
<dbReference type="Proteomes" id="UP000887013">
    <property type="component" value="Unassembled WGS sequence"/>
</dbReference>
<proteinExistence type="predicted"/>
<dbReference type="Pfam" id="PF13843">
    <property type="entry name" value="DDE_Tnp_1_7"/>
    <property type="match status" value="1"/>
</dbReference>
<organism evidence="2 3">
    <name type="scientific">Nephila pilipes</name>
    <name type="common">Giant wood spider</name>
    <name type="synonym">Nephila maculata</name>
    <dbReference type="NCBI Taxonomy" id="299642"/>
    <lineage>
        <taxon>Eukaryota</taxon>
        <taxon>Metazoa</taxon>
        <taxon>Ecdysozoa</taxon>
        <taxon>Arthropoda</taxon>
        <taxon>Chelicerata</taxon>
        <taxon>Arachnida</taxon>
        <taxon>Araneae</taxon>
        <taxon>Araneomorphae</taxon>
        <taxon>Entelegynae</taxon>
        <taxon>Araneoidea</taxon>
        <taxon>Nephilidae</taxon>
        <taxon>Nephila</taxon>
    </lineage>
</organism>
<accession>A0A8X6TBQ2</accession>
<evidence type="ECO:0000313" key="3">
    <source>
        <dbReference type="Proteomes" id="UP000887013"/>
    </source>
</evidence>
<dbReference type="AlphaFoldDB" id="A0A8X6TBQ2"/>
<keyword evidence="3" id="KW-1185">Reference proteome</keyword>
<reference evidence="2" key="1">
    <citation type="submission" date="2020-08" db="EMBL/GenBank/DDBJ databases">
        <title>Multicomponent nature underlies the extraordinary mechanical properties of spider dragline silk.</title>
        <authorList>
            <person name="Kono N."/>
            <person name="Nakamura H."/>
            <person name="Mori M."/>
            <person name="Yoshida Y."/>
            <person name="Ohtoshi R."/>
            <person name="Malay A.D."/>
            <person name="Moran D.A.P."/>
            <person name="Tomita M."/>
            <person name="Numata K."/>
            <person name="Arakawa K."/>
        </authorList>
    </citation>
    <scope>NUCLEOTIDE SEQUENCE</scope>
</reference>
<dbReference type="EMBL" id="BMAW01004879">
    <property type="protein sequence ID" value="GFS91258.1"/>
    <property type="molecule type" value="Genomic_DNA"/>
</dbReference>
<sequence>MAKNRILTQDEIDKYMNNLDELSEDGLEYSDDVVDFLPDYVSSNEDSDSYCENSVSSQNTIQNIKKSDDDNKLDRNISVRKPFLNLTFKNNKTLSKNILWKNQSISLNEKIIKFYGDDTLPREIMDLDTLYQFLKYLWTDEIISKIYEESKRYVIQKNPSKHLTISENEINQYLGICIYASLVHQHTGHQHTSIEHTGQKSLDLIE</sequence>
<protein>
    <recommendedName>
        <fullName evidence="1">PiggyBac transposable element-derived protein domain-containing protein</fullName>
    </recommendedName>
</protein>
<evidence type="ECO:0000313" key="2">
    <source>
        <dbReference type="EMBL" id="GFS91258.1"/>
    </source>
</evidence>
<feature type="domain" description="PiggyBac transposable element-derived protein" evidence="1">
    <location>
        <begin position="131"/>
        <end position="185"/>
    </location>
</feature>